<name>A0A0B7FF50_THACB</name>
<dbReference type="AlphaFoldDB" id="A0A0B7FF50"/>
<dbReference type="SUPFAM" id="SSF55816">
    <property type="entry name" value="5'-nucleotidase (syn. UDP-sugar hydrolase), C-terminal domain"/>
    <property type="match status" value="1"/>
</dbReference>
<dbReference type="InterPro" id="IPR041823">
    <property type="entry name" value="YHR202W_N"/>
</dbReference>
<dbReference type="FunFam" id="3.60.21.10:FF:000043">
    <property type="entry name" value="Ser/Thr protein phosphatase family"/>
    <property type="match status" value="1"/>
</dbReference>
<dbReference type="GO" id="GO:0005829">
    <property type="term" value="C:cytosol"/>
    <property type="evidence" value="ECO:0007669"/>
    <property type="project" value="TreeGrafter"/>
</dbReference>
<dbReference type="Pfam" id="PF21953">
    <property type="entry name" value="NadN_nucleosid_C"/>
    <property type="match status" value="1"/>
</dbReference>
<dbReference type="Gene3D" id="3.60.21.10">
    <property type="match status" value="1"/>
</dbReference>
<evidence type="ECO:0000259" key="1">
    <source>
        <dbReference type="Pfam" id="PF00149"/>
    </source>
</evidence>
<sequence>MRRMQPGATPSTTWPTVPLEWGNINFLHTTDTHGWLLGHLHASPPEPNYSGDFGDFASFVEHMRKEADKKGVDLLVIDSGDLHDGNGLSDGFPVGGVNGQKSNEFLSRLPYDVMAIGNHELYQYSVSYDMHANFAPRLNGRYLSSNVNITVQDRSGKMVSKPLGSRFAKFTTKHKKKITALGVMFEFTGGNANTTVQKVGAMVNETWFKEAIKEEPDLFLLAGHMPVQKDKWPLVFDAIRAVHPTTPIVIFGGHTHIRDCVQLDKRSMSLMSGQYMETVGWMSANLDTVRNSTEPIKFSRRYLDANRNTYQFHTNRAGKNGFDTAKGKKITKDMEQVAKEWNLTQVWGEAPQDYYLDRVEYPNNSSLLSLLSEQVLPAALAAANPERARLPHTTVIDTGNQRFDVYAGPFTRNDQYTVSPYSNVIVYMSVPAGIAKQILGKLNAPATTVAKRSEEDLEAYAQGEIAPWFRKWKREQYDVHYEMRRDQGLTLGYVTADSCPGVGDDIPHEPIASYNIPKYISLPFPSSVTDDMLVDVVFYDFYQSKIISIVNGLGGGGKTYTTDDVKSWGVNQPLITSAIYEPFVKGTWA</sequence>
<dbReference type="GO" id="GO:0016787">
    <property type="term" value="F:hydrolase activity"/>
    <property type="evidence" value="ECO:0007669"/>
    <property type="project" value="InterPro"/>
</dbReference>
<dbReference type="PANTHER" id="PTHR11575:SF22">
    <property type="entry name" value="ADL392WP"/>
    <property type="match status" value="1"/>
</dbReference>
<dbReference type="SUPFAM" id="SSF56300">
    <property type="entry name" value="Metallo-dependent phosphatases"/>
    <property type="match status" value="1"/>
</dbReference>
<dbReference type="InterPro" id="IPR053828">
    <property type="entry name" value="Nucleosidase_C"/>
</dbReference>
<dbReference type="PANTHER" id="PTHR11575">
    <property type="entry name" value="5'-NUCLEOTIDASE-RELATED"/>
    <property type="match status" value="1"/>
</dbReference>
<reference evidence="3 4" key="1">
    <citation type="submission" date="2014-11" db="EMBL/GenBank/DDBJ databases">
        <authorList>
            <person name="Wibberg Daniel"/>
        </authorList>
    </citation>
    <scope>NUCLEOTIDE SEQUENCE [LARGE SCALE GENOMIC DNA]</scope>
    <source>
        <strain evidence="3">Rhizoctonia solani AG1-IB 7/3/14</strain>
    </source>
</reference>
<dbReference type="InterPro" id="IPR036907">
    <property type="entry name" value="5'-Nucleotdase_C_sf"/>
</dbReference>
<organism evidence="3 4">
    <name type="scientific">Thanatephorus cucumeris (strain AG1-IB / isolate 7/3/14)</name>
    <name type="common">Lettuce bottom rot fungus</name>
    <name type="synonym">Rhizoctonia solani</name>
    <dbReference type="NCBI Taxonomy" id="1108050"/>
    <lineage>
        <taxon>Eukaryota</taxon>
        <taxon>Fungi</taxon>
        <taxon>Dikarya</taxon>
        <taxon>Basidiomycota</taxon>
        <taxon>Agaricomycotina</taxon>
        <taxon>Agaricomycetes</taxon>
        <taxon>Cantharellales</taxon>
        <taxon>Ceratobasidiaceae</taxon>
        <taxon>Rhizoctonia</taxon>
        <taxon>Rhizoctonia solani AG-1</taxon>
    </lineage>
</organism>
<feature type="domain" description="Calcineurin-like phosphoesterase" evidence="1">
    <location>
        <begin position="25"/>
        <end position="257"/>
    </location>
</feature>
<dbReference type="InterPro" id="IPR006179">
    <property type="entry name" value="5_nucleotidase/apyrase"/>
</dbReference>
<protein>
    <submittedName>
        <fullName evidence="3">Uncharacterized protein</fullName>
    </submittedName>
</protein>
<dbReference type="GO" id="GO:0009166">
    <property type="term" value="P:nucleotide catabolic process"/>
    <property type="evidence" value="ECO:0007669"/>
    <property type="project" value="InterPro"/>
</dbReference>
<evidence type="ECO:0000259" key="2">
    <source>
        <dbReference type="Pfam" id="PF21953"/>
    </source>
</evidence>
<feature type="domain" description="Putative 5'-nucleotidase C-terminal" evidence="2">
    <location>
        <begin position="353"/>
        <end position="547"/>
    </location>
</feature>
<dbReference type="PIRSF" id="PIRSF017316">
    <property type="entry name" value="Pesterase_C1039"/>
    <property type="match status" value="1"/>
</dbReference>
<accession>A0A0B7FF50</accession>
<dbReference type="InterPro" id="IPR029052">
    <property type="entry name" value="Metallo-depent_PP-like"/>
</dbReference>
<dbReference type="Gene3D" id="3.90.780.10">
    <property type="entry name" value="5'-Nucleotidase, C-terminal domain"/>
    <property type="match status" value="1"/>
</dbReference>
<dbReference type="EMBL" id="LN679120">
    <property type="protein sequence ID" value="CEL56245.1"/>
    <property type="molecule type" value="Genomic_DNA"/>
</dbReference>
<dbReference type="Pfam" id="PF00149">
    <property type="entry name" value="Metallophos"/>
    <property type="match status" value="1"/>
</dbReference>
<keyword evidence="4" id="KW-1185">Reference proteome</keyword>
<dbReference type="STRING" id="1108050.A0A0B7FF50"/>
<dbReference type="GO" id="GO:0005576">
    <property type="term" value="C:extracellular region"/>
    <property type="evidence" value="ECO:0007669"/>
    <property type="project" value="UniProtKB-ARBA"/>
</dbReference>
<dbReference type="CDD" id="cd07407">
    <property type="entry name" value="MPP_YHR202W_N"/>
    <property type="match status" value="1"/>
</dbReference>
<dbReference type="OrthoDB" id="7722975at2759"/>
<dbReference type="InterPro" id="IPR004843">
    <property type="entry name" value="Calcineurin-like_PHP"/>
</dbReference>
<evidence type="ECO:0000313" key="3">
    <source>
        <dbReference type="EMBL" id="CEL56245.1"/>
    </source>
</evidence>
<gene>
    <name evidence="3" type="ORF">RSOLAG1IB_07661</name>
</gene>
<dbReference type="Proteomes" id="UP000059188">
    <property type="component" value="Unassembled WGS sequence"/>
</dbReference>
<proteinExistence type="predicted"/>
<dbReference type="InterPro" id="IPR014485">
    <property type="entry name" value="Pesterase_C1039"/>
</dbReference>
<evidence type="ECO:0000313" key="4">
    <source>
        <dbReference type="Proteomes" id="UP000059188"/>
    </source>
</evidence>